<feature type="region of interest" description="Disordered" evidence="1">
    <location>
        <begin position="1"/>
        <end position="165"/>
    </location>
</feature>
<dbReference type="CDD" id="cd05819">
    <property type="entry name" value="NHL"/>
    <property type="match status" value="1"/>
</dbReference>
<dbReference type="EMBL" id="GG666456">
    <property type="protein sequence ID" value="EEN69142.1"/>
    <property type="molecule type" value="Genomic_DNA"/>
</dbReference>
<dbReference type="Gene3D" id="2.120.10.30">
    <property type="entry name" value="TolB, C-terminal domain"/>
    <property type="match status" value="1"/>
</dbReference>
<organism>
    <name type="scientific">Branchiostoma floridae</name>
    <name type="common">Florida lancelet</name>
    <name type="synonym">Amphioxus</name>
    <dbReference type="NCBI Taxonomy" id="7739"/>
    <lineage>
        <taxon>Eukaryota</taxon>
        <taxon>Metazoa</taxon>
        <taxon>Chordata</taxon>
        <taxon>Cephalochordata</taxon>
        <taxon>Leptocardii</taxon>
        <taxon>Amphioxiformes</taxon>
        <taxon>Branchiostomatidae</taxon>
        <taxon>Branchiostoma</taxon>
    </lineage>
</organism>
<proteinExistence type="predicted"/>
<dbReference type="AlphaFoldDB" id="C3XR24"/>
<feature type="compositionally biased region" description="Polar residues" evidence="1">
    <location>
        <begin position="267"/>
        <end position="289"/>
    </location>
</feature>
<protein>
    <recommendedName>
        <fullName evidence="3">SMP-30/Gluconolactonase/LRE-like region domain-containing protein</fullName>
    </recommendedName>
</protein>
<evidence type="ECO:0000313" key="2">
    <source>
        <dbReference type="EMBL" id="EEN69142.1"/>
    </source>
</evidence>
<feature type="compositionally biased region" description="Polar residues" evidence="1">
    <location>
        <begin position="148"/>
        <end position="165"/>
    </location>
</feature>
<name>C3XR24_BRAFL</name>
<evidence type="ECO:0008006" key="3">
    <source>
        <dbReference type="Google" id="ProtNLM"/>
    </source>
</evidence>
<dbReference type="InterPro" id="IPR011042">
    <property type="entry name" value="6-blade_b-propeller_TolB-like"/>
</dbReference>
<reference evidence="2" key="1">
    <citation type="journal article" date="2008" name="Nature">
        <title>The amphioxus genome and the evolution of the chordate karyotype.</title>
        <authorList>
            <consortium name="US DOE Joint Genome Institute (JGI-PGF)"/>
            <person name="Putnam N.H."/>
            <person name="Butts T."/>
            <person name="Ferrier D.E.K."/>
            <person name="Furlong R.F."/>
            <person name="Hellsten U."/>
            <person name="Kawashima T."/>
            <person name="Robinson-Rechavi M."/>
            <person name="Shoguchi E."/>
            <person name="Terry A."/>
            <person name="Yu J.-K."/>
            <person name="Benito-Gutierrez E.L."/>
            <person name="Dubchak I."/>
            <person name="Garcia-Fernandez J."/>
            <person name="Gibson-Brown J.J."/>
            <person name="Grigoriev I.V."/>
            <person name="Horton A.C."/>
            <person name="de Jong P.J."/>
            <person name="Jurka J."/>
            <person name="Kapitonov V.V."/>
            <person name="Kohara Y."/>
            <person name="Kuroki Y."/>
            <person name="Lindquist E."/>
            <person name="Lucas S."/>
            <person name="Osoegawa K."/>
            <person name="Pennacchio L.A."/>
            <person name="Salamov A.A."/>
            <person name="Satou Y."/>
            <person name="Sauka-Spengler T."/>
            <person name="Schmutz J."/>
            <person name="Shin-I T."/>
            <person name="Toyoda A."/>
            <person name="Bronner-Fraser M."/>
            <person name="Fujiyama A."/>
            <person name="Holland L.Z."/>
            <person name="Holland P.W.H."/>
            <person name="Satoh N."/>
            <person name="Rokhsar D.S."/>
        </authorList>
    </citation>
    <scope>NUCLEOTIDE SEQUENCE [LARGE SCALE GENOMIC DNA]</scope>
    <source>
        <strain evidence="2">S238N-H82</strain>
        <tissue evidence="2">Testes</tissue>
    </source>
</reference>
<accession>C3XR24</accession>
<gene>
    <name evidence="2" type="ORF">BRAFLDRAFT_73037</name>
</gene>
<dbReference type="PANTHER" id="PTHR24104">
    <property type="entry name" value="E3 UBIQUITIN-PROTEIN LIGASE NHLRC1-RELATED"/>
    <property type="match status" value="1"/>
</dbReference>
<dbReference type="SUPFAM" id="SSF101898">
    <property type="entry name" value="NHL repeat"/>
    <property type="match status" value="1"/>
</dbReference>
<dbReference type="InParanoid" id="C3XR24"/>
<feature type="compositionally biased region" description="Basic and acidic residues" evidence="1">
    <location>
        <begin position="125"/>
        <end position="143"/>
    </location>
</feature>
<feature type="region of interest" description="Disordered" evidence="1">
    <location>
        <begin position="254"/>
        <end position="296"/>
    </location>
</feature>
<dbReference type="PANTHER" id="PTHR24104:SF50">
    <property type="entry name" value="SMP-30_GLUCONOLACTONASE_LRE-LIKE REGION DOMAIN-CONTAINING PROTEIN"/>
    <property type="match status" value="1"/>
</dbReference>
<evidence type="ECO:0000256" key="1">
    <source>
        <dbReference type="SAM" id="MobiDB-lite"/>
    </source>
</evidence>
<dbReference type="eggNOG" id="KOG2177">
    <property type="taxonomic scope" value="Eukaryota"/>
</dbReference>
<sequence>MDATQAPAGLPHICDSPDSTIEPVGQQDIPPQPHGIPASPEELEDISPRPHGIPASPEDQEDIPPQSHGIPASPEAQEDIPPRPHGIPASPEEQEDIPPRPHGIPASAEEQEDISTGHADISPGHTEHPLPDDRNASAEHSDQDNGPCCSSDNGAGRSSSPTICTSYSQIGKETTAAPDDDWIRPYAVGYQRDAETNGDQEDVYGVQPYAVAYDEQGGHYENQTWTGHAGTSADAEGLRPNPMYSGNGLRSNPMYAPNAAQPREGGDTTTDDATQHVNYTSSPPTSTAGKGNKDLEQTRIVFGGVGEGPGEFMEEGGLTVSPSNEIFVGNPYMRRVQVFSMTGVYLRQFPAITSTEEVDPVEPADLAMDGEGHLWLIGKYITSWSGVLVRFTKTGEHLATFRPSFHNNSFFGIAVDALREHVIVTESWRDYSEVKVLHFNGSVVRRFRTEPGPQYPGGVAVGREGNLFVTNFLVDTRVYVYDNASHFLFSFGGEDFGERQTVRVMDVCTDSSGNALVAEGYGGTVEMFTQDGRYVRRVAGSTFSICSVAVAPGGQLVVTDDENSTVSVFSHY</sequence>
<dbReference type="InterPro" id="IPR050952">
    <property type="entry name" value="TRIM-NHL_E3_ligases"/>
</dbReference>